<dbReference type="AlphaFoldDB" id="A0A0C4DMP4"/>
<accession>A0A0C4DMP4</accession>
<evidence type="ECO:0000313" key="2">
    <source>
        <dbReference type="EMBL" id="KLU81975.1"/>
    </source>
</evidence>
<reference evidence="4" key="1">
    <citation type="submission" date="2010-05" db="EMBL/GenBank/DDBJ databases">
        <title>The genome sequence of Magnaporthe poae strain ATCC 64411.</title>
        <authorList>
            <person name="Ma L.-J."/>
            <person name="Dead R."/>
            <person name="Young S."/>
            <person name="Zeng Q."/>
            <person name="Koehrsen M."/>
            <person name="Alvarado L."/>
            <person name="Berlin A."/>
            <person name="Chapman S.B."/>
            <person name="Chen Z."/>
            <person name="Freedman E."/>
            <person name="Gellesch M."/>
            <person name="Goldberg J."/>
            <person name="Griggs A."/>
            <person name="Gujja S."/>
            <person name="Heilman E.R."/>
            <person name="Heiman D."/>
            <person name="Hepburn T."/>
            <person name="Howarth C."/>
            <person name="Jen D."/>
            <person name="Larson L."/>
            <person name="Mehta T."/>
            <person name="Neiman D."/>
            <person name="Pearson M."/>
            <person name="Roberts A."/>
            <person name="Saif S."/>
            <person name="Shea T."/>
            <person name="Shenoy N."/>
            <person name="Sisk P."/>
            <person name="Stolte C."/>
            <person name="Sykes S."/>
            <person name="Walk T."/>
            <person name="White J."/>
            <person name="Yandava C."/>
            <person name="Haas B."/>
            <person name="Nusbaum C."/>
            <person name="Birren B."/>
        </authorList>
    </citation>
    <scope>NUCLEOTIDE SEQUENCE [LARGE SCALE GENOMIC DNA]</scope>
    <source>
        <strain evidence="4">ATCC 64411 / 73-15</strain>
    </source>
</reference>
<evidence type="ECO:0000313" key="3">
    <source>
        <dbReference type="EnsemblFungi" id="MAPG_01055T0"/>
    </source>
</evidence>
<evidence type="ECO:0000256" key="1">
    <source>
        <dbReference type="SAM" id="MobiDB-lite"/>
    </source>
</evidence>
<reference evidence="3" key="4">
    <citation type="journal article" date="2015" name="G3 (Bethesda)">
        <title>Genome sequences of three phytopathogenic species of the Magnaporthaceae family of fungi.</title>
        <authorList>
            <person name="Okagaki L.H."/>
            <person name="Nunes C.C."/>
            <person name="Sailsbery J."/>
            <person name="Clay B."/>
            <person name="Brown D."/>
            <person name="John T."/>
            <person name="Oh Y."/>
            <person name="Young N."/>
            <person name="Fitzgerald M."/>
            <person name="Haas B.J."/>
            <person name="Zeng Q."/>
            <person name="Young S."/>
            <person name="Adiconis X."/>
            <person name="Fan L."/>
            <person name="Levin J.Z."/>
            <person name="Mitchell T.K."/>
            <person name="Okubara P.A."/>
            <person name="Farman M.L."/>
            <person name="Kohn L.M."/>
            <person name="Birren B."/>
            <person name="Ma L.-J."/>
            <person name="Dean R.A."/>
        </authorList>
    </citation>
    <scope>NUCLEOTIDE SEQUENCE</scope>
    <source>
        <strain evidence="3">ATCC 64411 / 73-15</strain>
    </source>
</reference>
<protein>
    <submittedName>
        <fullName evidence="2 3">Uncharacterized protein</fullName>
    </submittedName>
</protein>
<dbReference type="EMBL" id="ADBL01000246">
    <property type="status" value="NOT_ANNOTATED_CDS"/>
    <property type="molecule type" value="Genomic_DNA"/>
</dbReference>
<dbReference type="VEuPathDB" id="FungiDB:MAPG_01055"/>
<sequence>MLGLGFGGGGALRAVAADLPVCTPSTRTPRSDPIDLKGMGICPCGRRPCPDSPRLGQQTLLQLASQLTAGTSCEFAGGAWSEARAHRLDGNRPVLADPGGLLPSKNKTTADGGSRVRCQVGERTQCRGVRSRRRGDRVERSTTDHLATIKPIIIWYCRRGLDEHSARWPALQ</sequence>
<organism evidence="3 4">
    <name type="scientific">Magnaporthiopsis poae (strain ATCC 64411 / 73-15)</name>
    <name type="common">Kentucky bluegrass fungus</name>
    <name type="synonym">Magnaporthe poae</name>
    <dbReference type="NCBI Taxonomy" id="644358"/>
    <lineage>
        <taxon>Eukaryota</taxon>
        <taxon>Fungi</taxon>
        <taxon>Dikarya</taxon>
        <taxon>Ascomycota</taxon>
        <taxon>Pezizomycotina</taxon>
        <taxon>Sordariomycetes</taxon>
        <taxon>Sordariomycetidae</taxon>
        <taxon>Magnaporthales</taxon>
        <taxon>Magnaporthaceae</taxon>
        <taxon>Magnaporthiopsis</taxon>
    </lineage>
</organism>
<dbReference type="Proteomes" id="UP000011715">
    <property type="component" value="Unassembled WGS sequence"/>
</dbReference>
<evidence type="ECO:0000313" key="4">
    <source>
        <dbReference type="Proteomes" id="UP000011715"/>
    </source>
</evidence>
<gene>
    <name evidence="2" type="ORF">MAPG_01055</name>
</gene>
<reference evidence="2" key="3">
    <citation type="submission" date="2011-03" db="EMBL/GenBank/DDBJ databases">
        <title>Annotation of Magnaporthe poae ATCC 64411.</title>
        <authorList>
            <person name="Ma L.-J."/>
            <person name="Dead R."/>
            <person name="Young S.K."/>
            <person name="Zeng Q."/>
            <person name="Gargeya S."/>
            <person name="Fitzgerald M."/>
            <person name="Haas B."/>
            <person name="Abouelleil A."/>
            <person name="Alvarado L."/>
            <person name="Arachchi H.M."/>
            <person name="Berlin A."/>
            <person name="Brown A."/>
            <person name="Chapman S.B."/>
            <person name="Chen Z."/>
            <person name="Dunbar C."/>
            <person name="Freedman E."/>
            <person name="Gearin G."/>
            <person name="Gellesch M."/>
            <person name="Goldberg J."/>
            <person name="Griggs A."/>
            <person name="Gujja S."/>
            <person name="Heiman D."/>
            <person name="Howarth C."/>
            <person name="Larson L."/>
            <person name="Lui A."/>
            <person name="MacDonald P.J.P."/>
            <person name="Mehta T."/>
            <person name="Montmayeur A."/>
            <person name="Murphy C."/>
            <person name="Neiman D."/>
            <person name="Pearson M."/>
            <person name="Priest M."/>
            <person name="Roberts A."/>
            <person name="Saif S."/>
            <person name="Shea T."/>
            <person name="Shenoy N."/>
            <person name="Sisk P."/>
            <person name="Stolte C."/>
            <person name="Sykes S."/>
            <person name="Yandava C."/>
            <person name="Wortman J."/>
            <person name="Nusbaum C."/>
            <person name="Birren B."/>
        </authorList>
    </citation>
    <scope>NUCLEOTIDE SEQUENCE</scope>
    <source>
        <strain evidence="2">ATCC 64411</strain>
    </source>
</reference>
<feature type="region of interest" description="Disordered" evidence="1">
    <location>
        <begin position="94"/>
        <end position="113"/>
    </location>
</feature>
<name>A0A0C4DMP4_MAGP6</name>
<proteinExistence type="predicted"/>
<dbReference type="EMBL" id="GL876966">
    <property type="protein sequence ID" value="KLU81975.1"/>
    <property type="molecule type" value="Genomic_DNA"/>
</dbReference>
<reference evidence="3" key="5">
    <citation type="submission" date="2015-06" db="UniProtKB">
        <authorList>
            <consortium name="EnsemblFungi"/>
        </authorList>
    </citation>
    <scope>IDENTIFICATION</scope>
    <source>
        <strain evidence="3">ATCC 64411</strain>
    </source>
</reference>
<keyword evidence="4" id="KW-1185">Reference proteome</keyword>
<dbReference type="EnsemblFungi" id="MAPG_01055T0">
    <property type="protein sequence ID" value="MAPG_01055T0"/>
    <property type="gene ID" value="MAPG_01055"/>
</dbReference>
<reference evidence="2" key="2">
    <citation type="submission" date="2010-05" db="EMBL/GenBank/DDBJ databases">
        <title>The Genome Sequence of Magnaporthe poae strain ATCC 64411.</title>
        <authorList>
            <consortium name="The Broad Institute Genome Sequencing Platform"/>
            <consortium name="Broad Institute Genome Sequencing Center for Infectious Disease"/>
            <person name="Ma L.-J."/>
            <person name="Dead R."/>
            <person name="Young S."/>
            <person name="Zeng Q."/>
            <person name="Koehrsen M."/>
            <person name="Alvarado L."/>
            <person name="Berlin A."/>
            <person name="Chapman S.B."/>
            <person name="Chen Z."/>
            <person name="Freedman E."/>
            <person name="Gellesch M."/>
            <person name="Goldberg J."/>
            <person name="Griggs A."/>
            <person name="Gujja S."/>
            <person name="Heilman E.R."/>
            <person name="Heiman D."/>
            <person name="Hepburn T."/>
            <person name="Howarth C."/>
            <person name="Jen D."/>
            <person name="Larson L."/>
            <person name="Mehta T."/>
            <person name="Neiman D."/>
            <person name="Pearson M."/>
            <person name="Roberts A."/>
            <person name="Saif S."/>
            <person name="Shea T."/>
            <person name="Shenoy N."/>
            <person name="Sisk P."/>
            <person name="Stolte C."/>
            <person name="Sykes S."/>
            <person name="Walk T."/>
            <person name="White J."/>
            <person name="Yandava C."/>
            <person name="Haas B."/>
            <person name="Nusbaum C."/>
            <person name="Birren B."/>
        </authorList>
    </citation>
    <scope>NUCLEOTIDE SEQUENCE</scope>
    <source>
        <strain evidence="2">ATCC 64411</strain>
    </source>
</reference>